<sequence>MTIIETAHGVETKASRSQRADLKLEVIVIPVSDVDRAKIFYASLGWRLDADFASADGWRVVQFTPPGSACSVIFGKNVTSAVPGSAQGLYLVVSDLKAATQDLLARGVGVSEPFHGGGDVHAGTDEPYLFGRIRLNGADPKRGSYSSFASFRDPDGNGWLLQEVTTRLPGRIEAEDATFTSSSELAGALRRAAAAHGEHEKRTGGHDENWPDWYADYIVREQAGQPLPT</sequence>
<organism evidence="2 3">
    <name type="scientific">Bradyrhizobium manausense</name>
    <dbReference type="NCBI Taxonomy" id="989370"/>
    <lineage>
        <taxon>Bacteria</taxon>
        <taxon>Pseudomonadati</taxon>
        <taxon>Pseudomonadota</taxon>
        <taxon>Alphaproteobacteria</taxon>
        <taxon>Hyphomicrobiales</taxon>
        <taxon>Nitrobacteraceae</taxon>
        <taxon>Bradyrhizobium</taxon>
    </lineage>
</organism>
<comment type="caution">
    <text evidence="2">The sequence shown here is derived from an EMBL/GenBank/DDBJ whole genome shotgun (WGS) entry which is preliminary data.</text>
</comment>
<name>A0A0R3CTU3_9BRAD</name>
<dbReference type="PROSITE" id="PS51819">
    <property type="entry name" value="VOC"/>
    <property type="match status" value="1"/>
</dbReference>
<dbReference type="STRING" id="989370.AOQ71_39735"/>
<dbReference type="InterPro" id="IPR029068">
    <property type="entry name" value="Glyas_Bleomycin-R_OHBP_Dase"/>
</dbReference>
<proteinExistence type="predicted"/>
<keyword evidence="3" id="KW-1185">Reference proteome</keyword>
<evidence type="ECO:0000259" key="1">
    <source>
        <dbReference type="PROSITE" id="PS51819"/>
    </source>
</evidence>
<dbReference type="Pfam" id="PF00903">
    <property type="entry name" value="Glyoxalase"/>
    <property type="match status" value="1"/>
</dbReference>
<gene>
    <name evidence="2" type="ORF">AOQ71_39735</name>
</gene>
<dbReference type="InterPro" id="IPR004360">
    <property type="entry name" value="Glyas_Fos-R_dOase_dom"/>
</dbReference>
<dbReference type="InterPro" id="IPR037523">
    <property type="entry name" value="VOC_core"/>
</dbReference>
<accession>A0A0R3CTU3</accession>
<dbReference type="SUPFAM" id="SSF54593">
    <property type="entry name" value="Glyoxalase/Bleomycin resistance protein/Dihydroxybiphenyl dioxygenase"/>
    <property type="match status" value="1"/>
</dbReference>
<dbReference type="EMBL" id="LJYG01000112">
    <property type="protein sequence ID" value="KRQ01111.1"/>
    <property type="molecule type" value="Genomic_DNA"/>
</dbReference>
<feature type="domain" description="VOC" evidence="1">
    <location>
        <begin position="23"/>
        <end position="164"/>
    </location>
</feature>
<dbReference type="RefSeq" id="WP_057758829.1">
    <property type="nucleotide sequence ID" value="NZ_LJYG01000112.1"/>
</dbReference>
<dbReference type="OrthoDB" id="485032at2"/>
<dbReference type="AlphaFoldDB" id="A0A0R3CTU3"/>
<dbReference type="Proteomes" id="UP000051936">
    <property type="component" value="Unassembled WGS sequence"/>
</dbReference>
<evidence type="ECO:0000313" key="2">
    <source>
        <dbReference type="EMBL" id="KRQ01111.1"/>
    </source>
</evidence>
<evidence type="ECO:0000313" key="3">
    <source>
        <dbReference type="Proteomes" id="UP000051936"/>
    </source>
</evidence>
<reference evidence="2 3" key="1">
    <citation type="submission" date="2015-09" db="EMBL/GenBank/DDBJ databases">
        <title>Draft Genome Sequence of Bradyrhizobium manausense Strain BR 3351T, a Novel Symbiotic Nitrogen-Fixing Alphaproteobacterium Isolated from Brazilian Amazon Rain Forest.</title>
        <authorList>
            <person name="De Araujo J.L."/>
            <person name="Zilli J.E."/>
        </authorList>
    </citation>
    <scope>NUCLEOTIDE SEQUENCE [LARGE SCALE GENOMIC DNA]</scope>
    <source>
        <strain evidence="2 3">BR3351</strain>
    </source>
</reference>
<dbReference type="Gene3D" id="3.10.180.10">
    <property type="entry name" value="2,3-Dihydroxybiphenyl 1,2-Dioxygenase, domain 1"/>
    <property type="match status" value="1"/>
</dbReference>
<protein>
    <submittedName>
        <fullName evidence="2">Glyoxalase</fullName>
    </submittedName>
</protein>